<dbReference type="NCBIfam" id="NF037980">
    <property type="entry name" value="T2SS_GspK"/>
    <property type="match status" value="1"/>
</dbReference>
<dbReference type="RefSeq" id="WP_068715556.1">
    <property type="nucleotide sequence ID" value="NZ_AP014635.1"/>
</dbReference>
<evidence type="ECO:0000256" key="9">
    <source>
        <dbReference type="ARBA" id="ARBA00023136"/>
    </source>
</evidence>
<dbReference type="SUPFAM" id="SSF158544">
    <property type="entry name" value="GspK insert domain-like"/>
    <property type="match status" value="2"/>
</dbReference>
<dbReference type="InterPro" id="IPR038072">
    <property type="entry name" value="GspK_central_sf"/>
</dbReference>
<evidence type="ECO:0000256" key="8">
    <source>
        <dbReference type="ARBA" id="ARBA00022989"/>
    </source>
</evidence>
<evidence type="ECO:0000256" key="3">
    <source>
        <dbReference type="ARBA" id="ARBA00022448"/>
    </source>
</evidence>
<proteinExistence type="inferred from homology"/>
<dbReference type="InterPro" id="IPR005628">
    <property type="entry name" value="GspK"/>
</dbReference>
<dbReference type="SUPFAM" id="SSF54523">
    <property type="entry name" value="Pili subunits"/>
    <property type="match status" value="1"/>
</dbReference>
<feature type="domain" description="T2SS protein K second SAM-like" evidence="11">
    <location>
        <begin position="220"/>
        <end position="278"/>
    </location>
</feature>
<name>A0ABS7YML2_9VIBR</name>
<dbReference type="InterPro" id="IPR045584">
    <property type="entry name" value="Pilin-like"/>
</dbReference>
<evidence type="ECO:0000259" key="12">
    <source>
        <dbReference type="Pfam" id="PF21687"/>
    </source>
</evidence>
<dbReference type="Pfam" id="PF21687">
    <property type="entry name" value="T2SSK_1st"/>
    <property type="match status" value="1"/>
</dbReference>
<protein>
    <recommendedName>
        <fullName evidence="10">Type II secretion system protein K</fullName>
    </recommendedName>
</protein>
<keyword evidence="14" id="KW-1185">Reference proteome</keyword>
<dbReference type="Proteomes" id="UP001199044">
    <property type="component" value="Unassembled WGS sequence"/>
</dbReference>
<dbReference type="Gene3D" id="3.30.1300.30">
    <property type="entry name" value="GSPII I/J protein-like"/>
    <property type="match status" value="1"/>
</dbReference>
<dbReference type="InterPro" id="IPR049031">
    <property type="entry name" value="T2SSK_SAM-like_1st"/>
</dbReference>
<evidence type="ECO:0000256" key="5">
    <source>
        <dbReference type="ARBA" id="ARBA00022519"/>
    </source>
</evidence>
<evidence type="ECO:0000313" key="13">
    <source>
        <dbReference type="EMBL" id="MCA2016287.1"/>
    </source>
</evidence>
<dbReference type="PANTHER" id="PTHR38831">
    <property type="entry name" value="TYPE II SECRETION SYSTEM PROTEIN K"/>
    <property type="match status" value="1"/>
</dbReference>
<keyword evidence="6" id="KW-0812">Transmembrane</keyword>
<sequence>MRVNRSSQRGVALIVVLLILAIMVSLAASMSERMFIRFQRASHQINYQQAYWYSVGVENLALALIKESHKDDSDTVNLSQAWAQQNRKLPLDYGELIGSIVDKQACFNLNAFNGLESSGGSSTPFVKQFFENLLQNVNVDGATAEIIADSTWEFVDSNDTVSTTYGVEDSYYDSLSPAYLPPNGLMAVPSELRAVQQVSGQTMQQLLPMLCALPTSEWQLNVNTINEKQALLLVAMFSPNLSLENAKAVISSRPKKGWSSVSDFEAEPQIAAINSTVRSKAEGFLAVNSQYFELDAQVVVNDSRLRVRSLIYSEDKDNATVIRRRYGGISERISDRSAE</sequence>
<feature type="domain" description="T2SS protein K first SAM-like" evidence="12">
    <location>
        <begin position="105"/>
        <end position="215"/>
    </location>
</feature>
<dbReference type="Gene3D" id="1.10.40.60">
    <property type="entry name" value="EpsJ-like"/>
    <property type="match status" value="2"/>
</dbReference>
<dbReference type="PIRSF" id="PIRSF002786">
    <property type="entry name" value="XcpX"/>
    <property type="match status" value="1"/>
</dbReference>
<gene>
    <name evidence="13" type="primary">gspK</name>
    <name evidence="13" type="ORF">LDJ79_09210</name>
</gene>
<evidence type="ECO:0000256" key="7">
    <source>
        <dbReference type="ARBA" id="ARBA00022927"/>
    </source>
</evidence>
<keyword evidence="3 10" id="KW-0813">Transport</keyword>
<comment type="subcellular location">
    <subcellularLocation>
        <location evidence="1 10">Cell inner membrane</location>
    </subcellularLocation>
</comment>
<accession>A0ABS7YML2</accession>
<evidence type="ECO:0000259" key="11">
    <source>
        <dbReference type="Pfam" id="PF03934"/>
    </source>
</evidence>
<evidence type="ECO:0000256" key="2">
    <source>
        <dbReference type="ARBA" id="ARBA00007246"/>
    </source>
</evidence>
<keyword evidence="5 10" id="KW-0997">Cell inner membrane</keyword>
<evidence type="ECO:0000256" key="10">
    <source>
        <dbReference type="PIRNR" id="PIRNR002786"/>
    </source>
</evidence>
<dbReference type="PANTHER" id="PTHR38831:SF1">
    <property type="entry name" value="TYPE II SECRETION SYSTEM PROTEIN K-RELATED"/>
    <property type="match status" value="1"/>
</dbReference>
<keyword evidence="4 10" id="KW-1003">Cell membrane</keyword>
<evidence type="ECO:0000256" key="1">
    <source>
        <dbReference type="ARBA" id="ARBA00004533"/>
    </source>
</evidence>
<organism evidence="13 14">
    <name type="scientific">Vibrio tritonius</name>
    <dbReference type="NCBI Taxonomy" id="1435069"/>
    <lineage>
        <taxon>Bacteria</taxon>
        <taxon>Pseudomonadati</taxon>
        <taxon>Pseudomonadota</taxon>
        <taxon>Gammaproteobacteria</taxon>
        <taxon>Vibrionales</taxon>
        <taxon>Vibrionaceae</taxon>
        <taxon>Vibrio</taxon>
    </lineage>
</organism>
<dbReference type="Pfam" id="PF03934">
    <property type="entry name" value="T2SSK"/>
    <property type="match status" value="1"/>
</dbReference>
<keyword evidence="7" id="KW-0653">Protein transport</keyword>
<dbReference type="EMBL" id="JAIWIU010000055">
    <property type="protein sequence ID" value="MCA2016287.1"/>
    <property type="molecule type" value="Genomic_DNA"/>
</dbReference>
<evidence type="ECO:0000256" key="4">
    <source>
        <dbReference type="ARBA" id="ARBA00022475"/>
    </source>
</evidence>
<comment type="similarity">
    <text evidence="2 10">Belongs to the GSP K family.</text>
</comment>
<evidence type="ECO:0000313" key="14">
    <source>
        <dbReference type="Proteomes" id="UP001199044"/>
    </source>
</evidence>
<dbReference type="InterPro" id="IPR049179">
    <property type="entry name" value="T2SSK_SAM-like_2nd"/>
</dbReference>
<keyword evidence="9 10" id="KW-0472">Membrane</keyword>
<evidence type="ECO:0000256" key="6">
    <source>
        <dbReference type="ARBA" id="ARBA00022692"/>
    </source>
</evidence>
<reference evidence="14" key="1">
    <citation type="submission" date="2023-07" db="EMBL/GenBank/DDBJ databases">
        <title>Molecular identification of indigenous halophilic bacteria isolated from red sea cost, biodegradation of synthetic dyes and assessment of degraded metabolite toxicity.</title>
        <authorList>
            <person name="Chaieb K."/>
            <person name="Altayb H.N."/>
        </authorList>
    </citation>
    <scope>NUCLEOTIDE SEQUENCE [LARGE SCALE GENOMIC DNA]</scope>
    <source>
        <strain evidence="14">K20</strain>
    </source>
</reference>
<keyword evidence="8" id="KW-1133">Transmembrane helix</keyword>
<comment type="caution">
    <text evidence="13">The sequence shown here is derived from an EMBL/GenBank/DDBJ whole genome shotgun (WGS) entry which is preliminary data.</text>
</comment>